<organism evidence="1 2">
    <name type="scientific">Bacillus atrophaeus (strain 1942)</name>
    <dbReference type="NCBI Taxonomy" id="720555"/>
    <lineage>
        <taxon>Bacteria</taxon>
        <taxon>Bacillati</taxon>
        <taxon>Bacillota</taxon>
        <taxon>Bacilli</taxon>
        <taxon>Bacillales</taxon>
        <taxon>Bacillaceae</taxon>
        <taxon>Bacillus</taxon>
    </lineage>
</organism>
<dbReference type="EMBL" id="CP002207">
    <property type="protein sequence ID" value="ADP32885.1"/>
    <property type="molecule type" value="Genomic_DNA"/>
</dbReference>
<accession>A0ABN3ZA83</accession>
<dbReference type="Proteomes" id="UP000006867">
    <property type="component" value="Chromosome"/>
</dbReference>
<gene>
    <name evidence="1" type="ordered locus">BATR1942_09760</name>
</gene>
<sequence>MTISNLVMPTELQYTVNHEIGLQVKRNLGRGTHMTYQVYNSSLVGRRVLVKEDSRLASVVQDGSQVAVPFLAVRKDHEPNLVTVVKFDDVVILGEVQS</sequence>
<dbReference type="RefSeq" id="WP_004429573.1">
    <property type="nucleotide sequence ID" value="NC_014639.1"/>
</dbReference>
<keyword evidence="2" id="KW-1185">Reference proteome</keyword>
<evidence type="ECO:0000313" key="1">
    <source>
        <dbReference type="EMBL" id="ADP32885.1"/>
    </source>
</evidence>
<proteinExistence type="predicted"/>
<evidence type="ECO:0000313" key="2">
    <source>
        <dbReference type="Proteomes" id="UP000006867"/>
    </source>
</evidence>
<name>A0ABN3ZA83_BACA1</name>
<protein>
    <submittedName>
        <fullName evidence="1">Uncharacterized protein</fullName>
    </submittedName>
</protein>
<reference evidence="1 2" key="1">
    <citation type="journal article" date="2011" name="Front. Microbiol.">
        <title>Genomic signatures of strain selection and enhancement in Bacillus atrophaeus var. globigii, a historical biowarfare simulant.</title>
        <authorList>
            <person name="Gibbons H.S."/>
            <person name="Broomall S.M."/>
            <person name="McNew L.A."/>
            <person name="Daligault H."/>
            <person name="Chapman C."/>
            <person name="Bruce D."/>
            <person name="Karavis M."/>
            <person name="Krepps M."/>
            <person name="McGregor P.A."/>
            <person name="Hong C."/>
            <person name="Park K.H."/>
            <person name="Akmal A."/>
            <person name="Feldman A."/>
            <person name="Lin J.S."/>
            <person name="Chang W.E."/>
            <person name="Higgs B.W."/>
            <person name="Demirev P."/>
            <person name="Lindquist J."/>
            <person name="Liem A."/>
            <person name="Fochler E."/>
            <person name="Read T.D."/>
            <person name="Tapia R."/>
            <person name="Johnson S."/>
            <person name="Bishop-Lilly K.A."/>
            <person name="Detter C."/>
            <person name="Han C."/>
            <person name="Sozhamannan S."/>
            <person name="Rosenzweig C.N."/>
            <person name="Skowronski E.W."/>
        </authorList>
    </citation>
    <scope>NUCLEOTIDE SEQUENCE [LARGE SCALE GENOMIC DNA]</scope>
    <source>
        <strain evidence="1 2">1942</strain>
    </source>
</reference>